<organism evidence="2 3">
    <name type="scientific">Sphingomonas xinjiangensis</name>
    <dbReference type="NCBI Taxonomy" id="643568"/>
    <lineage>
        <taxon>Bacteria</taxon>
        <taxon>Pseudomonadati</taxon>
        <taxon>Pseudomonadota</taxon>
        <taxon>Alphaproteobacteria</taxon>
        <taxon>Sphingomonadales</taxon>
        <taxon>Sphingomonadaceae</taxon>
        <taxon>Sphingomonas</taxon>
    </lineage>
</organism>
<feature type="chain" id="PRO_5032779340" evidence="1">
    <location>
        <begin position="22"/>
        <end position="90"/>
    </location>
</feature>
<gene>
    <name evidence="2" type="ORF">FHT02_001865</name>
</gene>
<dbReference type="RefSeq" id="WP_184086705.1">
    <property type="nucleotide sequence ID" value="NZ_JACIJF010000004.1"/>
</dbReference>
<dbReference type="EMBL" id="JACIJF010000004">
    <property type="protein sequence ID" value="MBB5710634.1"/>
    <property type="molecule type" value="Genomic_DNA"/>
</dbReference>
<dbReference type="AlphaFoldDB" id="A0A840YCQ8"/>
<dbReference type="Proteomes" id="UP000527143">
    <property type="component" value="Unassembled WGS sequence"/>
</dbReference>
<comment type="caution">
    <text evidence="2">The sequence shown here is derived from an EMBL/GenBank/DDBJ whole genome shotgun (WGS) entry which is preliminary data.</text>
</comment>
<keyword evidence="3" id="KW-1185">Reference proteome</keyword>
<keyword evidence="1" id="KW-0732">Signal</keyword>
<name>A0A840YCQ8_9SPHN</name>
<proteinExistence type="predicted"/>
<evidence type="ECO:0000256" key="1">
    <source>
        <dbReference type="SAM" id="SignalP"/>
    </source>
</evidence>
<protein>
    <submittedName>
        <fullName evidence="2">Uncharacterized protein</fullName>
    </submittedName>
</protein>
<evidence type="ECO:0000313" key="3">
    <source>
        <dbReference type="Proteomes" id="UP000527143"/>
    </source>
</evidence>
<feature type="signal peptide" evidence="1">
    <location>
        <begin position="1"/>
        <end position="21"/>
    </location>
</feature>
<sequence length="90" mass="9621">MTKTFFAAAATALSLASPAVASERSFTRDGIVYSYTTTEQDGARVLEGRASQGGKFRLVVRNGWVKGDVAGNRVSFRAPKGVDPLQVAQR</sequence>
<reference evidence="2 3" key="1">
    <citation type="submission" date="2020-08" db="EMBL/GenBank/DDBJ databases">
        <title>Genomic Encyclopedia of Type Strains, Phase IV (KMG-IV): sequencing the most valuable type-strain genomes for metagenomic binning, comparative biology and taxonomic classification.</title>
        <authorList>
            <person name="Goeker M."/>
        </authorList>
    </citation>
    <scope>NUCLEOTIDE SEQUENCE [LARGE SCALE GENOMIC DNA]</scope>
    <source>
        <strain evidence="2 3">DSM 26736</strain>
    </source>
</reference>
<evidence type="ECO:0000313" key="2">
    <source>
        <dbReference type="EMBL" id="MBB5710634.1"/>
    </source>
</evidence>
<accession>A0A840YCQ8</accession>